<gene>
    <name evidence="3" type="ORF">BD310DRAFT_34249</name>
    <name evidence="2" type="ORF">BD311DRAFT_654706</name>
</gene>
<evidence type="ECO:0000313" key="3">
    <source>
        <dbReference type="EMBL" id="TBU65959.1"/>
    </source>
</evidence>
<feature type="region of interest" description="Disordered" evidence="1">
    <location>
        <begin position="61"/>
        <end position="80"/>
    </location>
</feature>
<dbReference type="AlphaFoldDB" id="A0A4Q9N130"/>
<evidence type="ECO:0000313" key="2">
    <source>
        <dbReference type="EMBL" id="TBU32376.1"/>
    </source>
</evidence>
<sequence length="80" mass="8340">MSGRFAVLASMRLFPAASQLHASSGRSLPYSAAAVGSIRLDSPSVLQHIVLHGNSRVAFPPREPETCGGSCRKPQPAGPV</sequence>
<dbReference type="EMBL" id="ML145084">
    <property type="protein sequence ID" value="TBU65959.1"/>
    <property type="molecule type" value="Genomic_DNA"/>
</dbReference>
<accession>A0A4Q9N130</accession>
<dbReference type="Proteomes" id="UP000292082">
    <property type="component" value="Unassembled WGS sequence"/>
</dbReference>
<organism evidence="2">
    <name type="scientific">Dichomitus squalens</name>
    <dbReference type="NCBI Taxonomy" id="114155"/>
    <lineage>
        <taxon>Eukaryota</taxon>
        <taxon>Fungi</taxon>
        <taxon>Dikarya</taxon>
        <taxon>Basidiomycota</taxon>
        <taxon>Agaricomycotina</taxon>
        <taxon>Agaricomycetes</taxon>
        <taxon>Polyporales</taxon>
        <taxon>Polyporaceae</taxon>
        <taxon>Dichomitus</taxon>
    </lineage>
</organism>
<proteinExistence type="predicted"/>
<protein>
    <submittedName>
        <fullName evidence="2">Uncharacterized protein</fullName>
    </submittedName>
</protein>
<reference evidence="2 4" key="1">
    <citation type="submission" date="2019-01" db="EMBL/GenBank/DDBJ databases">
        <title>Draft genome sequences of three monokaryotic isolates of the white-rot basidiomycete fungus Dichomitus squalens.</title>
        <authorList>
            <consortium name="DOE Joint Genome Institute"/>
            <person name="Lopez S.C."/>
            <person name="Andreopoulos B."/>
            <person name="Pangilinan J."/>
            <person name="Lipzen A."/>
            <person name="Riley R."/>
            <person name="Ahrendt S."/>
            <person name="Ng V."/>
            <person name="Barry K."/>
            <person name="Daum C."/>
            <person name="Grigoriev I.V."/>
            <person name="Hilden K.S."/>
            <person name="Makela M.R."/>
            <person name="de Vries R.P."/>
        </authorList>
    </citation>
    <scope>NUCLEOTIDE SEQUENCE [LARGE SCALE GENOMIC DNA]</scope>
    <source>
        <strain evidence="3 4">CBS 464.89</strain>
        <strain evidence="2">OM18370.1</strain>
    </source>
</reference>
<evidence type="ECO:0000313" key="4">
    <source>
        <dbReference type="Proteomes" id="UP000292082"/>
    </source>
</evidence>
<dbReference type="EMBL" id="ML143395">
    <property type="protein sequence ID" value="TBU32376.1"/>
    <property type="molecule type" value="Genomic_DNA"/>
</dbReference>
<name>A0A4Q9N130_9APHY</name>
<dbReference type="Proteomes" id="UP000292957">
    <property type="component" value="Unassembled WGS sequence"/>
</dbReference>
<evidence type="ECO:0000256" key="1">
    <source>
        <dbReference type="SAM" id="MobiDB-lite"/>
    </source>
</evidence>
<keyword evidence="4" id="KW-1185">Reference proteome</keyword>